<feature type="binding site" evidence="8">
    <location>
        <position position="42"/>
    </location>
    <ligand>
        <name>substrate</name>
    </ligand>
</feature>
<feature type="binding site" evidence="8">
    <location>
        <position position="17"/>
    </location>
    <ligand>
        <name>Mg(2+)</name>
        <dbReference type="ChEBI" id="CHEBI:18420"/>
    </ligand>
</feature>
<comment type="subcellular location">
    <subcellularLocation>
        <location evidence="8">Cytoplasm</location>
    </subcellularLocation>
</comment>
<feature type="active site" evidence="8">
    <location>
        <position position="38"/>
    </location>
</feature>
<organism evidence="9 10">
    <name type="scientific">Chitiniphilus eburneus</name>
    <dbReference type="NCBI Taxonomy" id="2571148"/>
    <lineage>
        <taxon>Bacteria</taxon>
        <taxon>Pseudomonadati</taxon>
        <taxon>Pseudomonadota</taxon>
        <taxon>Betaproteobacteria</taxon>
        <taxon>Neisseriales</taxon>
        <taxon>Chitinibacteraceae</taxon>
        <taxon>Chitiniphilus</taxon>
    </lineage>
</organism>
<dbReference type="GO" id="GO:0042803">
    <property type="term" value="F:protein homodimerization activity"/>
    <property type="evidence" value="ECO:0007669"/>
    <property type="project" value="UniProtKB-ARBA"/>
</dbReference>
<dbReference type="SUPFAM" id="SSF52540">
    <property type="entry name" value="P-loop containing nucleoside triphosphate hydrolases"/>
    <property type="match status" value="1"/>
</dbReference>
<comment type="function">
    <text evidence="8">Catalyzes a mechanistically unusual reaction, the ATP-dependent insertion of CO2 between the N7 and N8 nitrogen atoms of 7,8-diaminopelargonic acid (DAPA, also called 7,8-diammoniononanoate) to form a ureido ring.</text>
</comment>
<comment type="caution">
    <text evidence="8">Lacks conserved residue(s) required for the propagation of feature annotation.</text>
</comment>
<proteinExistence type="inferred from homology"/>
<comment type="cofactor">
    <cofactor evidence="8">
        <name>Mg(2+)</name>
        <dbReference type="ChEBI" id="CHEBI:18420"/>
    </cofactor>
</comment>
<dbReference type="UniPathway" id="UPA00078">
    <property type="reaction ID" value="UER00161"/>
</dbReference>
<evidence type="ECO:0000256" key="4">
    <source>
        <dbReference type="ARBA" id="ARBA00022741"/>
    </source>
</evidence>
<dbReference type="HAMAP" id="MF_00336">
    <property type="entry name" value="BioD"/>
    <property type="match status" value="1"/>
</dbReference>
<comment type="similarity">
    <text evidence="8">Belongs to the dethiobiotin synthetase family.</text>
</comment>
<dbReference type="OrthoDB" id="9802097at2"/>
<dbReference type="Gene3D" id="3.40.50.300">
    <property type="entry name" value="P-loop containing nucleotide triphosphate hydrolases"/>
    <property type="match status" value="1"/>
</dbReference>
<keyword evidence="4 8" id="KW-0547">Nucleotide-binding</keyword>
<dbReference type="Pfam" id="PF13500">
    <property type="entry name" value="AAA_26"/>
    <property type="match status" value="1"/>
</dbReference>
<evidence type="ECO:0000313" key="10">
    <source>
        <dbReference type="Proteomes" id="UP000310016"/>
    </source>
</evidence>
<feature type="binding site" evidence="8">
    <location>
        <position position="116"/>
    </location>
    <ligand>
        <name>Mg(2+)</name>
        <dbReference type="ChEBI" id="CHEBI:18420"/>
    </ligand>
</feature>
<evidence type="ECO:0000256" key="1">
    <source>
        <dbReference type="ARBA" id="ARBA00022490"/>
    </source>
</evidence>
<dbReference type="EMBL" id="SUMF01000001">
    <property type="protein sequence ID" value="TJZ78821.1"/>
    <property type="molecule type" value="Genomic_DNA"/>
</dbReference>
<keyword evidence="6 8" id="KW-0067">ATP-binding</keyword>
<dbReference type="EC" id="6.3.3.3" evidence="8"/>
<gene>
    <name evidence="8 9" type="primary">bioD</name>
    <name evidence="9" type="ORF">FAZ21_00605</name>
</gene>
<comment type="pathway">
    <text evidence="8">Cofactor biosynthesis; biotin biosynthesis; biotin from 7,8-diaminononanoate: step 1/2.</text>
</comment>
<comment type="caution">
    <text evidence="9">The sequence shown here is derived from an EMBL/GenBank/DDBJ whole genome shotgun (WGS) entry which is preliminary data.</text>
</comment>
<keyword evidence="10" id="KW-1185">Reference proteome</keyword>
<evidence type="ECO:0000256" key="6">
    <source>
        <dbReference type="ARBA" id="ARBA00022840"/>
    </source>
</evidence>
<keyword evidence="3 8" id="KW-0479">Metal-binding</keyword>
<comment type="subunit">
    <text evidence="8">Homodimer.</text>
</comment>
<dbReference type="InterPro" id="IPR004472">
    <property type="entry name" value="DTB_synth_BioD"/>
</dbReference>
<feature type="binding site" evidence="8">
    <location>
        <begin position="13"/>
        <end position="18"/>
    </location>
    <ligand>
        <name>ATP</name>
        <dbReference type="ChEBI" id="CHEBI:30616"/>
    </ligand>
</feature>
<keyword evidence="5 8" id="KW-0093">Biotin biosynthesis</keyword>
<keyword evidence="1 8" id="KW-0963">Cytoplasm</keyword>
<dbReference type="FunFam" id="3.40.50.300:FF:000292">
    <property type="entry name" value="ATP-dependent dethiobiotin synthetase BioD"/>
    <property type="match status" value="1"/>
</dbReference>
<feature type="binding site" evidence="8">
    <location>
        <position position="55"/>
    </location>
    <ligand>
        <name>ATP</name>
        <dbReference type="ChEBI" id="CHEBI:30616"/>
    </ligand>
</feature>
<evidence type="ECO:0000256" key="7">
    <source>
        <dbReference type="ARBA" id="ARBA00022842"/>
    </source>
</evidence>
<feature type="binding site" evidence="8">
    <location>
        <begin position="176"/>
        <end position="177"/>
    </location>
    <ligand>
        <name>ATP</name>
        <dbReference type="ChEBI" id="CHEBI:30616"/>
    </ligand>
</feature>
<dbReference type="RefSeq" id="WP_136771336.1">
    <property type="nucleotide sequence ID" value="NZ_CP156074.1"/>
</dbReference>
<keyword evidence="2 8" id="KW-0436">Ligase</keyword>
<dbReference type="Proteomes" id="UP000310016">
    <property type="component" value="Unassembled WGS sequence"/>
</dbReference>
<feature type="binding site" evidence="8">
    <location>
        <position position="55"/>
    </location>
    <ligand>
        <name>Mg(2+)</name>
        <dbReference type="ChEBI" id="CHEBI:18420"/>
    </ligand>
</feature>
<feature type="binding site" evidence="8">
    <location>
        <begin position="116"/>
        <end position="119"/>
    </location>
    <ligand>
        <name>ATP</name>
        <dbReference type="ChEBI" id="CHEBI:30616"/>
    </ligand>
</feature>
<evidence type="ECO:0000256" key="3">
    <source>
        <dbReference type="ARBA" id="ARBA00022723"/>
    </source>
</evidence>
<dbReference type="GO" id="GO:0004141">
    <property type="term" value="F:dethiobiotin synthase activity"/>
    <property type="evidence" value="ECO:0007669"/>
    <property type="project" value="UniProtKB-UniRule"/>
</dbReference>
<protein>
    <recommendedName>
        <fullName evidence="8">ATP-dependent dethiobiotin synthetase BioD</fullName>
        <ecNumber evidence="8">6.3.3.3</ecNumber>
    </recommendedName>
    <alternativeName>
        <fullName evidence="8">DTB synthetase</fullName>
        <shortName evidence="8">DTBS</shortName>
    </alternativeName>
    <alternativeName>
        <fullName evidence="8">Dethiobiotin synthase</fullName>
    </alternativeName>
</protein>
<dbReference type="AlphaFoldDB" id="A0A4U0QBQ4"/>
<comment type="catalytic activity">
    <reaction evidence="8">
        <text>(7R,8S)-7,8-diammoniononanoate + CO2 + ATP = (4R,5S)-dethiobiotin + ADP + phosphate + 3 H(+)</text>
        <dbReference type="Rhea" id="RHEA:15805"/>
        <dbReference type="ChEBI" id="CHEBI:15378"/>
        <dbReference type="ChEBI" id="CHEBI:16526"/>
        <dbReference type="ChEBI" id="CHEBI:30616"/>
        <dbReference type="ChEBI" id="CHEBI:43474"/>
        <dbReference type="ChEBI" id="CHEBI:149469"/>
        <dbReference type="ChEBI" id="CHEBI:149473"/>
        <dbReference type="ChEBI" id="CHEBI:456216"/>
        <dbReference type="EC" id="6.3.3.3"/>
    </reaction>
</comment>
<dbReference type="GO" id="GO:0000287">
    <property type="term" value="F:magnesium ion binding"/>
    <property type="evidence" value="ECO:0007669"/>
    <property type="project" value="UniProtKB-UniRule"/>
</dbReference>
<sequence>MSRVYFVTGTDTDVGKTVATCQLLRAFADQGLRAAAMKPVASGCVLRDGALWHGDVAAHAQAANVAAPSALTNPYRFLPAISPHLAAREAGVGIDLDHLVACARQLGEMSDVLLVEGAGGWYAPLGEDSAMADLAMALGAPVLLVVGMRLGCLNHARLSAEAIARSGLPLAGWLANRIDPAMASYADNLATLECVLGTPPLAEIAHSSAAERGSLPASAVITLRP</sequence>
<dbReference type="GO" id="GO:0005829">
    <property type="term" value="C:cytosol"/>
    <property type="evidence" value="ECO:0007669"/>
    <property type="project" value="TreeGrafter"/>
</dbReference>
<dbReference type="NCBIfam" id="TIGR00347">
    <property type="entry name" value="bioD"/>
    <property type="match status" value="1"/>
</dbReference>
<evidence type="ECO:0000313" key="9">
    <source>
        <dbReference type="EMBL" id="TJZ78821.1"/>
    </source>
</evidence>
<evidence type="ECO:0000256" key="5">
    <source>
        <dbReference type="ARBA" id="ARBA00022756"/>
    </source>
</evidence>
<keyword evidence="7 8" id="KW-0460">Magnesium</keyword>
<dbReference type="GO" id="GO:0009102">
    <property type="term" value="P:biotin biosynthetic process"/>
    <property type="evidence" value="ECO:0007669"/>
    <property type="project" value="UniProtKB-UniRule"/>
</dbReference>
<name>A0A4U0QBQ4_9NEIS</name>
<evidence type="ECO:0000256" key="8">
    <source>
        <dbReference type="HAMAP-Rule" id="MF_00336"/>
    </source>
</evidence>
<accession>A0A4U0QBQ4</accession>
<reference evidence="9 10" key="1">
    <citation type="submission" date="2019-04" db="EMBL/GenBank/DDBJ databases">
        <title>Chitiniphilus eburnea sp. nov., a novel chitinolytic bacterium isolated from aquaculture sludge.</title>
        <authorList>
            <person name="Sheng M."/>
        </authorList>
    </citation>
    <scope>NUCLEOTIDE SEQUENCE [LARGE SCALE GENOMIC DNA]</scope>
    <source>
        <strain evidence="9 10">HX-2-15</strain>
    </source>
</reference>
<dbReference type="InterPro" id="IPR027417">
    <property type="entry name" value="P-loop_NTPase"/>
</dbReference>
<dbReference type="PANTHER" id="PTHR43210:SF5">
    <property type="entry name" value="DETHIOBIOTIN SYNTHETASE"/>
    <property type="match status" value="1"/>
</dbReference>
<dbReference type="GO" id="GO:0005524">
    <property type="term" value="F:ATP binding"/>
    <property type="evidence" value="ECO:0007669"/>
    <property type="project" value="UniProtKB-UniRule"/>
</dbReference>
<dbReference type="PIRSF" id="PIRSF006755">
    <property type="entry name" value="DTB_synth"/>
    <property type="match status" value="1"/>
</dbReference>
<dbReference type="CDD" id="cd03109">
    <property type="entry name" value="DTBS"/>
    <property type="match status" value="1"/>
</dbReference>
<evidence type="ECO:0000256" key="2">
    <source>
        <dbReference type="ARBA" id="ARBA00022598"/>
    </source>
</evidence>
<dbReference type="PANTHER" id="PTHR43210">
    <property type="entry name" value="DETHIOBIOTIN SYNTHETASE"/>
    <property type="match status" value="1"/>
</dbReference>